<evidence type="ECO:0000313" key="3">
    <source>
        <dbReference type="Proteomes" id="UP001500213"/>
    </source>
</evidence>
<dbReference type="RefSeq" id="WP_344775670.1">
    <property type="nucleotide sequence ID" value="NZ_BAABBX010000014.1"/>
</dbReference>
<keyword evidence="1" id="KW-0812">Transmembrane</keyword>
<keyword evidence="3" id="KW-1185">Reference proteome</keyword>
<gene>
    <name evidence="2" type="ORF">GCM10022288_16080</name>
</gene>
<feature type="transmembrane region" description="Helical" evidence="1">
    <location>
        <begin position="252"/>
        <end position="272"/>
    </location>
</feature>
<protein>
    <recommendedName>
        <fullName evidence="4">ABC transporter permease</fullName>
    </recommendedName>
</protein>
<dbReference type="EMBL" id="BAABBX010000014">
    <property type="protein sequence ID" value="GAA4188995.1"/>
    <property type="molecule type" value="Genomic_DNA"/>
</dbReference>
<proteinExistence type="predicted"/>
<reference evidence="3" key="1">
    <citation type="journal article" date="2019" name="Int. J. Syst. Evol. Microbiol.">
        <title>The Global Catalogue of Microorganisms (GCM) 10K type strain sequencing project: providing services to taxonomists for standard genome sequencing and annotation.</title>
        <authorList>
            <consortium name="The Broad Institute Genomics Platform"/>
            <consortium name="The Broad Institute Genome Sequencing Center for Infectious Disease"/>
            <person name="Wu L."/>
            <person name="Ma J."/>
        </authorList>
    </citation>
    <scope>NUCLEOTIDE SEQUENCE [LARGE SCALE GENOMIC DNA]</scope>
    <source>
        <strain evidence="3">JCM 17593</strain>
    </source>
</reference>
<feature type="transmembrane region" description="Helical" evidence="1">
    <location>
        <begin position="162"/>
        <end position="193"/>
    </location>
</feature>
<sequence>MIGFFAGVGSEFTKIFTTRLWWSLALVLVLYLMALTGGLGLLFAGLQTGAIHARHGLVPSFGDLAPPLYSFATSIGYVFPVLFGALITAGEWGYQTITPTFLANPHRYTVLWAKIVTAVVFGAAYGALALAASVSSGAAALTHYGLNAELGDHATWHLFGRAVIAMALWGFVGVGLGVLVPNQAAVIVIILAFTQFVEPLLRLGAAFSVETAGAAKFLPGASSDALVGASFLDLQNTAEGAMVVDQLSWQHGGVMLVIYGAAVTVIGCLTTWRRDVS</sequence>
<feature type="transmembrane region" description="Helical" evidence="1">
    <location>
        <begin position="20"/>
        <end position="46"/>
    </location>
</feature>
<organism evidence="2 3">
    <name type="scientific">Gryllotalpicola kribbensis</name>
    <dbReference type="NCBI Taxonomy" id="993084"/>
    <lineage>
        <taxon>Bacteria</taxon>
        <taxon>Bacillati</taxon>
        <taxon>Actinomycetota</taxon>
        <taxon>Actinomycetes</taxon>
        <taxon>Micrococcales</taxon>
        <taxon>Microbacteriaceae</taxon>
        <taxon>Gryllotalpicola</taxon>
    </lineage>
</organism>
<evidence type="ECO:0000313" key="2">
    <source>
        <dbReference type="EMBL" id="GAA4188995.1"/>
    </source>
</evidence>
<feature type="transmembrane region" description="Helical" evidence="1">
    <location>
        <begin position="67"/>
        <end position="90"/>
    </location>
</feature>
<name>A0ABP8ASM0_9MICO</name>
<keyword evidence="1" id="KW-1133">Transmembrane helix</keyword>
<evidence type="ECO:0008006" key="4">
    <source>
        <dbReference type="Google" id="ProtNLM"/>
    </source>
</evidence>
<keyword evidence="1" id="KW-0472">Membrane</keyword>
<accession>A0ABP8ASM0</accession>
<evidence type="ECO:0000256" key="1">
    <source>
        <dbReference type="SAM" id="Phobius"/>
    </source>
</evidence>
<dbReference type="Proteomes" id="UP001500213">
    <property type="component" value="Unassembled WGS sequence"/>
</dbReference>
<feature type="transmembrane region" description="Helical" evidence="1">
    <location>
        <begin position="110"/>
        <end position="141"/>
    </location>
</feature>
<comment type="caution">
    <text evidence="2">The sequence shown here is derived from an EMBL/GenBank/DDBJ whole genome shotgun (WGS) entry which is preliminary data.</text>
</comment>